<dbReference type="InterPro" id="IPR012317">
    <property type="entry name" value="Poly(ADP-ribose)pol_cat_dom"/>
</dbReference>
<evidence type="ECO:0000256" key="5">
    <source>
        <dbReference type="SAM" id="MobiDB-lite"/>
    </source>
</evidence>
<dbReference type="PROSITE" id="PS50127">
    <property type="entry name" value="UBC_2"/>
    <property type="match status" value="1"/>
</dbReference>
<accession>A0ABR1JEY0</accession>
<dbReference type="Pfam" id="PF00644">
    <property type="entry name" value="PARP"/>
    <property type="match status" value="1"/>
</dbReference>
<evidence type="ECO:0000259" key="6">
    <source>
        <dbReference type="PROSITE" id="PS50127"/>
    </source>
</evidence>
<dbReference type="EMBL" id="JBANRG010000019">
    <property type="protein sequence ID" value="KAK7457902.1"/>
    <property type="molecule type" value="Genomic_DNA"/>
</dbReference>
<evidence type="ECO:0000256" key="4">
    <source>
        <dbReference type="ARBA" id="ARBA00023027"/>
    </source>
</evidence>
<feature type="region of interest" description="Disordered" evidence="5">
    <location>
        <begin position="1"/>
        <end position="42"/>
    </location>
</feature>
<gene>
    <name evidence="7" type="ORF">VKT23_010249</name>
</gene>
<dbReference type="SUPFAM" id="SSF54495">
    <property type="entry name" value="UBC-like"/>
    <property type="match status" value="1"/>
</dbReference>
<feature type="compositionally biased region" description="Low complexity" evidence="5">
    <location>
        <begin position="31"/>
        <end position="42"/>
    </location>
</feature>
<feature type="compositionally biased region" description="Basic and acidic residues" evidence="5">
    <location>
        <begin position="11"/>
        <end position="20"/>
    </location>
</feature>
<dbReference type="SMART" id="SM00212">
    <property type="entry name" value="UBCc"/>
    <property type="match status" value="1"/>
</dbReference>
<dbReference type="Proteomes" id="UP001498398">
    <property type="component" value="Unassembled WGS sequence"/>
</dbReference>
<name>A0ABR1JEY0_9AGAR</name>
<feature type="compositionally biased region" description="Acidic residues" evidence="5">
    <location>
        <begin position="1002"/>
        <end position="1013"/>
    </location>
</feature>
<evidence type="ECO:0000256" key="2">
    <source>
        <dbReference type="ARBA" id="ARBA00022679"/>
    </source>
</evidence>
<feature type="region of interest" description="Disordered" evidence="5">
    <location>
        <begin position="1002"/>
        <end position="1038"/>
    </location>
</feature>
<keyword evidence="8" id="KW-1185">Reference proteome</keyword>
<evidence type="ECO:0000313" key="8">
    <source>
        <dbReference type="Proteomes" id="UP001498398"/>
    </source>
</evidence>
<keyword evidence="3" id="KW-0548">Nucleotidyltransferase</keyword>
<feature type="compositionally biased region" description="Polar residues" evidence="5">
    <location>
        <begin position="182"/>
        <end position="196"/>
    </location>
</feature>
<sequence>MPLLRVTRTHSQPEVDPSLKHKEKRRKISTEDSGTASTTTTDTKASTMTFDFSTLAKKNAALKGRRRFNADLNDISSYVQGSGVVGHGYRVSRFQAGEDEGAVELAVQAHPSREDVLAIGVLVSDTSDYPKSHTYFSHSLSDSDPPSYVDSLIAGITSDTYASKNLVELVEKVLKDLSKTGTGSSSANAITINDSGSEAGEGDTEPDDEFYDYDEENIYNSSSRLLPLFTSPNKFNRTKLQADFIDTLASSYRPGFIPMSTDGLGGDFIISVSIPVVRLAEMVEPRALRAWDRKLMKLVGREGGRPYHLVLLISGWRGVYPYPFSAGGEMKLKFKVGLSPSYKPSQENGKEACRNFGLIVNDAEDELEAEKERERLEKEAMGLLWDEDAEDMDTPFEIEEGEREEEVVEEDLGTFTPFSLSSSLESLLDGSFLKLVAIRKRWGLGWAGAEVLLGECERMQLGEEFVMKESGQAILAVDKEEGKVYQQGQGGLPFDPLIEILRQQKQGGGEDQINLPLTAFSFLIRRLMLCTRFCIVCHSRLSTNHPEALKPYVCESKLCSYQYFCLGMGPRLEYEITHNPATVDLLTSLAYSAAAEGVLEDPLPIGMGLRVQSVDPGRVVKPPTRSHVYGIMAGVPGIATSAATPSTGTGNGNPDENVANQLEKDSDGLVDFDELSVGEMRVAIVTLIDSLPAIEEIKKHLERKVKPGKSKPKLKEMDPNILPAAWLVLRWIVGSCTADLEEITSGEEHIKNTDASWRQFRFTVGAPDAEAKFKAAVQEAQTKSTNAQTFPSLFAWHGSPLRNWHSIIRHGLWFKEVAHGRAYGNGVYLAKEAQTSMSGYAQAGRSVWRKSRCVPNSCVALAEIVNLPQEFVSSNPHFVIKDTHWIVCRYLLVKGSVVTDDGRNNLKVRNTGNTTPPRTTPFVRLDPAHRTTLHNQAIEIPEPGFQLEQMLETLRIQAVEDDNDGDDQIVFDYNPSNDEKEGGKGKGKEVIEISDEDDDVFMVDGDGDIEMYDSDAPPPPKSTKSKSKSAPKPKPIIDDWVHNPEWVQNAVPMMLPAPTTANRGATAALQRELKAMLKEQDNCKSLKELGWYMPQEFIGDNLFQWIVEMHSFDESIPIAKDMKREKINSIIFEIRFPPDFPLSPPFFRIITPRFLPFIHGGGGHVTGGGSICMDLLTASGWLPSYSIPAIIMQIKLAISNLDPRPARLASNWTQNYGVSEALAGYKRAAATHQWQLPSGIDQLVR</sequence>
<feature type="compositionally biased region" description="Basic and acidic residues" evidence="5">
    <location>
        <begin position="977"/>
        <end position="989"/>
    </location>
</feature>
<reference evidence="7 8" key="1">
    <citation type="submission" date="2024-01" db="EMBL/GenBank/DDBJ databases">
        <title>A draft genome for the cacao thread blight pathogen Marasmiellus scandens.</title>
        <authorList>
            <person name="Baruah I.K."/>
            <person name="Leung J."/>
            <person name="Bukari Y."/>
            <person name="Amoako-Attah I."/>
            <person name="Meinhardt L.W."/>
            <person name="Bailey B.A."/>
            <person name="Cohen S.P."/>
        </authorList>
    </citation>
    <scope>NUCLEOTIDE SEQUENCE [LARGE SCALE GENOMIC DNA]</scope>
    <source>
        <strain evidence="7 8">GH-19</strain>
    </source>
</reference>
<feature type="domain" description="UBC core" evidence="6">
    <location>
        <begin position="1064"/>
        <end position="1245"/>
    </location>
</feature>
<feature type="region of interest" description="Disordered" evidence="5">
    <location>
        <begin position="962"/>
        <end position="989"/>
    </location>
</feature>
<dbReference type="InterPro" id="IPR051838">
    <property type="entry name" value="ARTD_PARP"/>
</dbReference>
<comment type="caution">
    <text evidence="7">The sequence shown here is derived from an EMBL/GenBank/DDBJ whole genome shotgun (WGS) entry which is preliminary data.</text>
</comment>
<evidence type="ECO:0000256" key="1">
    <source>
        <dbReference type="ARBA" id="ARBA00022676"/>
    </source>
</evidence>
<keyword evidence="1" id="KW-0328">Glycosyltransferase</keyword>
<dbReference type="InterPro" id="IPR000608">
    <property type="entry name" value="UBC"/>
</dbReference>
<organism evidence="7 8">
    <name type="scientific">Marasmiellus scandens</name>
    <dbReference type="NCBI Taxonomy" id="2682957"/>
    <lineage>
        <taxon>Eukaryota</taxon>
        <taxon>Fungi</taxon>
        <taxon>Dikarya</taxon>
        <taxon>Basidiomycota</taxon>
        <taxon>Agaricomycotina</taxon>
        <taxon>Agaricomycetes</taxon>
        <taxon>Agaricomycetidae</taxon>
        <taxon>Agaricales</taxon>
        <taxon>Marasmiineae</taxon>
        <taxon>Omphalotaceae</taxon>
        <taxon>Marasmiellus</taxon>
    </lineage>
</organism>
<dbReference type="Gene3D" id="3.10.110.10">
    <property type="entry name" value="Ubiquitin Conjugating Enzyme"/>
    <property type="match status" value="1"/>
</dbReference>
<dbReference type="CDD" id="cd23802">
    <property type="entry name" value="UBCc_UBE2Q"/>
    <property type="match status" value="1"/>
</dbReference>
<proteinExistence type="predicted"/>
<dbReference type="SUPFAM" id="SSF56399">
    <property type="entry name" value="ADP-ribosylation"/>
    <property type="match status" value="1"/>
</dbReference>
<keyword evidence="2" id="KW-0808">Transferase</keyword>
<dbReference type="Gene3D" id="3.90.228.10">
    <property type="match status" value="1"/>
</dbReference>
<dbReference type="PANTHER" id="PTHR21328">
    <property type="entry name" value="POLY ADP-RIBOSE POLYMERASE FAMILY, MEMBER PARP"/>
    <property type="match status" value="1"/>
</dbReference>
<evidence type="ECO:0000256" key="3">
    <source>
        <dbReference type="ARBA" id="ARBA00022695"/>
    </source>
</evidence>
<protein>
    <recommendedName>
        <fullName evidence="6">UBC core domain-containing protein</fullName>
    </recommendedName>
</protein>
<evidence type="ECO:0000313" key="7">
    <source>
        <dbReference type="EMBL" id="KAK7457902.1"/>
    </source>
</evidence>
<dbReference type="InterPro" id="IPR016135">
    <property type="entry name" value="UBQ-conjugating_enzyme/RWD"/>
</dbReference>
<dbReference type="Pfam" id="PF00179">
    <property type="entry name" value="UQ_con"/>
    <property type="match status" value="1"/>
</dbReference>
<feature type="region of interest" description="Disordered" evidence="5">
    <location>
        <begin position="182"/>
        <end position="208"/>
    </location>
</feature>
<keyword evidence="4" id="KW-0520">NAD</keyword>